<evidence type="ECO:0000259" key="6">
    <source>
        <dbReference type="PROSITE" id="PS50071"/>
    </source>
</evidence>
<dbReference type="CDD" id="cd00086">
    <property type="entry name" value="homeodomain"/>
    <property type="match status" value="1"/>
</dbReference>
<evidence type="ECO:0000256" key="5">
    <source>
        <dbReference type="SAM" id="MobiDB-lite"/>
    </source>
</evidence>
<dbReference type="InterPro" id="IPR009057">
    <property type="entry name" value="Homeodomain-like_sf"/>
</dbReference>
<protein>
    <submittedName>
        <fullName evidence="7">Homeobox protein Meis1 (Trinotate prediction)</fullName>
    </submittedName>
</protein>
<feature type="compositionally biased region" description="Polar residues" evidence="5">
    <location>
        <begin position="130"/>
        <end position="159"/>
    </location>
</feature>
<feature type="domain" description="Homeobox" evidence="6">
    <location>
        <begin position="86"/>
        <end position="128"/>
    </location>
</feature>
<organism evidence="7">
    <name type="scientific">Myxobolus squamalis</name>
    <name type="common">Myxosporean</name>
    <dbReference type="NCBI Taxonomy" id="59785"/>
    <lineage>
        <taxon>Eukaryota</taxon>
        <taxon>Metazoa</taxon>
        <taxon>Cnidaria</taxon>
        <taxon>Myxozoa</taxon>
        <taxon>Myxosporea</taxon>
        <taxon>Bivalvulida</taxon>
        <taxon>Platysporina</taxon>
        <taxon>Myxobolidae</taxon>
        <taxon>Myxobolus</taxon>
    </lineage>
</organism>
<dbReference type="EMBL" id="GHBR01002025">
    <property type="protein sequence ID" value="NDJ97027.1"/>
    <property type="molecule type" value="Transcribed_RNA"/>
</dbReference>
<dbReference type="PROSITE" id="PS50071">
    <property type="entry name" value="HOMEOBOX_2"/>
    <property type="match status" value="1"/>
</dbReference>
<dbReference type="InterPro" id="IPR017970">
    <property type="entry name" value="Homeobox_CS"/>
</dbReference>
<accession>A0A6B2G0A1</accession>
<evidence type="ECO:0000313" key="7">
    <source>
        <dbReference type="EMBL" id="NDJ97027.1"/>
    </source>
</evidence>
<sequence>MSFDKENYYNSPHLRPMNPANNSGFYRNSCEFPANHYYGNFPYSNYQSSPYERNFFDEVRNMENANTYIMPGRRAVVNTNILRDWYFQNLAYPYPSREEKLQLARLSCMSVLQVNNWFANFRRKMKKVNQETPSPNSSETAFKVSSSESQLGSNETSRSLPPHHESMARNLGILADVASL</sequence>
<evidence type="ECO:0000256" key="1">
    <source>
        <dbReference type="ARBA" id="ARBA00023125"/>
    </source>
</evidence>
<comment type="subcellular location">
    <subcellularLocation>
        <location evidence="4">Nucleus</location>
    </subcellularLocation>
</comment>
<keyword evidence="1 4" id="KW-0238">DNA-binding</keyword>
<dbReference type="InterPro" id="IPR001356">
    <property type="entry name" value="HD"/>
</dbReference>
<dbReference type="SUPFAM" id="SSF46689">
    <property type="entry name" value="Homeodomain-like"/>
    <property type="match status" value="1"/>
</dbReference>
<dbReference type="GO" id="GO:0000981">
    <property type="term" value="F:DNA-binding transcription factor activity, RNA polymerase II-specific"/>
    <property type="evidence" value="ECO:0007669"/>
    <property type="project" value="InterPro"/>
</dbReference>
<feature type="region of interest" description="Disordered" evidence="5">
    <location>
        <begin position="128"/>
        <end position="165"/>
    </location>
</feature>
<keyword evidence="2 4" id="KW-0371">Homeobox</keyword>
<evidence type="ECO:0000256" key="4">
    <source>
        <dbReference type="PROSITE-ProRule" id="PRU00108"/>
    </source>
</evidence>
<dbReference type="Gene3D" id="1.10.10.60">
    <property type="entry name" value="Homeodomain-like"/>
    <property type="match status" value="1"/>
</dbReference>
<reference evidence="7" key="1">
    <citation type="submission" date="2018-11" db="EMBL/GenBank/DDBJ databases">
        <title>Myxobolus squamalis genome and transcriptome.</title>
        <authorList>
            <person name="Yahalomi D."/>
            <person name="Atkinson S.D."/>
            <person name="Neuhof M."/>
            <person name="Chang E.S."/>
            <person name="Philippe H."/>
            <person name="Cartwright P."/>
            <person name="Bartholomew J.L."/>
            <person name="Huchon D."/>
        </authorList>
    </citation>
    <scope>NUCLEOTIDE SEQUENCE</scope>
    <source>
        <strain evidence="7">71B08</strain>
        <tissue evidence="7">Whole</tissue>
    </source>
</reference>
<dbReference type="Pfam" id="PF05920">
    <property type="entry name" value="Homeobox_KN"/>
    <property type="match status" value="1"/>
</dbReference>
<dbReference type="AlphaFoldDB" id="A0A6B2G0A1"/>
<evidence type="ECO:0000256" key="3">
    <source>
        <dbReference type="ARBA" id="ARBA00023242"/>
    </source>
</evidence>
<evidence type="ECO:0000256" key="2">
    <source>
        <dbReference type="ARBA" id="ARBA00023155"/>
    </source>
</evidence>
<proteinExistence type="predicted"/>
<dbReference type="GO" id="GO:0003677">
    <property type="term" value="F:DNA binding"/>
    <property type="evidence" value="ECO:0007669"/>
    <property type="project" value="UniProtKB-UniRule"/>
</dbReference>
<dbReference type="PANTHER" id="PTHR11850">
    <property type="entry name" value="HOMEOBOX PROTEIN TRANSCRIPTION FACTORS"/>
    <property type="match status" value="1"/>
</dbReference>
<dbReference type="InterPro" id="IPR008422">
    <property type="entry name" value="KN_HD"/>
</dbReference>
<dbReference type="SMART" id="SM00389">
    <property type="entry name" value="HOX"/>
    <property type="match status" value="1"/>
</dbReference>
<name>A0A6B2G0A1_MYXSQ</name>
<keyword evidence="3 4" id="KW-0539">Nucleus</keyword>
<dbReference type="PROSITE" id="PS00027">
    <property type="entry name" value="HOMEOBOX_1"/>
    <property type="match status" value="1"/>
</dbReference>
<dbReference type="GO" id="GO:0005634">
    <property type="term" value="C:nucleus"/>
    <property type="evidence" value="ECO:0007669"/>
    <property type="project" value="UniProtKB-SubCell"/>
</dbReference>
<dbReference type="InterPro" id="IPR050224">
    <property type="entry name" value="TALE_homeobox"/>
</dbReference>
<feature type="DNA-binding region" description="Homeobox" evidence="4">
    <location>
        <begin position="88"/>
        <end position="129"/>
    </location>
</feature>